<comment type="caution">
    <text evidence="1">The sequence shown here is derived from an EMBL/GenBank/DDBJ whole genome shotgun (WGS) entry which is preliminary data.</text>
</comment>
<accession>A0ABD1PRZ0</accession>
<name>A0ABD1PRZ0_9LAMI</name>
<sequence length="124" mass="13539">MENNTKIEPNRGSFLDEKRAWGELESRINVIEKEKTLVGALDFKAVVAGERGVCPEVAIALPDFVGIGGRNLSDEWHDGALEMEGDLHVEVAHVPEGSNQTRKAALPLGPGGKVMMLDESRYNL</sequence>
<protein>
    <submittedName>
        <fullName evidence="1">Uncharacterized protein</fullName>
    </submittedName>
</protein>
<keyword evidence="2" id="KW-1185">Reference proteome</keyword>
<reference evidence="2" key="1">
    <citation type="submission" date="2024-07" db="EMBL/GenBank/DDBJ databases">
        <title>Two chromosome-level genome assemblies of Korean endemic species Abeliophyllum distichum and Forsythia ovata (Oleaceae).</title>
        <authorList>
            <person name="Jang H."/>
        </authorList>
    </citation>
    <scope>NUCLEOTIDE SEQUENCE [LARGE SCALE GENOMIC DNA]</scope>
</reference>
<evidence type="ECO:0000313" key="2">
    <source>
        <dbReference type="Proteomes" id="UP001604336"/>
    </source>
</evidence>
<dbReference type="EMBL" id="JBFOLK010000013">
    <property type="protein sequence ID" value="KAL2466699.1"/>
    <property type="molecule type" value="Genomic_DNA"/>
</dbReference>
<proteinExistence type="predicted"/>
<gene>
    <name evidence="1" type="ORF">Adt_42550</name>
</gene>
<dbReference type="AlphaFoldDB" id="A0ABD1PRZ0"/>
<dbReference type="Proteomes" id="UP001604336">
    <property type="component" value="Unassembled WGS sequence"/>
</dbReference>
<organism evidence="1 2">
    <name type="scientific">Abeliophyllum distichum</name>
    <dbReference type="NCBI Taxonomy" id="126358"/>
    <lineage>
        <taxon>Eukaryota</taxon>
        <taxon>Viridiplantae</taxon>
        <taxon>Streptophyta</taxon>
        <taxon>Embryophyta</taxon>
        <taxon>Tracheophyta</taxon>
        <taxon>Spermatophyta</taxon>
        <taxon>Magnoliopsida</taxon>
        <taxon>eudicotyledons</taxon>
        <taxon>Gunneridae</taxon>
        <taxon>Pentapetalae</taxon>
        <taxon>asterids</taxon>
        <taxon>lamiids</taxon>
        <taxon>Lamiales</taxon>
        <taxon>Oleaceae</taxon>
        <taxon>Forsythieae</taxon>
        <taxon>Abeliophyllum</taxon>
    </lineage>
</organism>
<evidence type="ECO:0000313" key="1">
    <source>
        <dbReference type="EMBL" id="KAL2466699.1"/>
    </source>
</evidence>